<dbReference type="Proteomes" id="UP000476332">
    <property type="component" value="Unassembled WGS sequence"/>
</dbReference>
<organism evidence="2 3">
    <name type="scientific">Aurantimonas aggregata</name>
    <dbReference type="NCBI Taxonomy" id="2047720"/>
    <lineage>
        <taxon>Bacteria</taxon>
        <taxon>Pseudomonadati</taxon>
        <taxon>Pseudomonadota</taxon>
        <taxon>Alphaproteobacteria</taxon>
        <taxon>Hyphomicrobiales</taxon>
        <taxon>Aurantimonadaceae</taxon>
        <taxon>Aurantimonas</taxon>
    </lineage>
</organism>
<accession>A0A6L9MF48</accession>
<dbReference type="CDD" id="cd07344">
    <property type="entry name" value="M48_yhfN_like"/>
    <property type="match status" value="1"/>
</dbReference>
<gene>
    <name evidence="2" type="ORF">GTW51_07020</name>
</gene>
<dbReference type="InterPro" id="IPR053136">
    <property type="entry name" value="UTP_pyrophosphatase-like"/>
</dbReference>
<dbReference type="Gene3D" id="3.30.2010.10">
    <property type="entry name" value="Metalloproteases ('zincins'), catalytic domain"/>
    <property type="match status" value="1"/>
</dbReference>
<evidence type="ECO:0000313" key="2">
    <source>
        <dbReference type="EMBL" id="NDV86449.1"/>
    </source>
</evidence>
<reference evidence="2 3" key="1">
    <citation type="submission" date="2020-01" db="EMBL/GenBank/DDBJ databases">
        <title>Genomes of bacteria type strains.</title>
        <authorList>
            <person name="Chen J."/>
            <person name="Zhu S."/>
            <person name="Chen J."/>
        </authorList>
    </citation>
    <scope>NUCLEOTIDE SEQUENCE [LARGE SCALE GENOMIC DNA]</scope>
    <source>
        <strain evidence="2 3">KCTC 52919</strain>
    </source>
</reference>
<dbReference type="AlphaFoldDB" id="A0A6L9MF48"/>
<comment type="caution">
    <text evidence="2">The sequence shown here is derived from an EMBL/GenBank/DDBJ whole genome shotgun (WGS) entry which is preliminary data.</text>
</comment>
<evidence type="ECO:0000259" key="1">
    <source>
        <dbReference type="Pfam" id="PF01863"/>
    </source>
</evidence>
<dbReference type="InterPro" id="IPR002725">
    <property type="entry name" value="YgjP-like_metallopeptidase"/>
</dbReference>
<dbReference type="PANTHER" id="PTHR30399:SF1">
    <property type="entry name" value="UTP PYROPHOSPHATASE"/>
    <property type="match status" value="1"/>
</dbReference>
<dbReference type="RefSeq" id="WP_163043188.1">
    <property type="nucleotide sequence ID" value="NZ_JAAAMJ010000003.1"/>
</dbReference>
<keyword evidence="3" id="KW-1185">Reference proteome</keyword>
<dbReference type="Pfam" id="PF01863">
    <property type="entry name" value="YgjP-like"/>
    <property type="match status" value="1"/>
</dbReference>
<protein>
    <submittedName>
        <fullName evidence="2">DUF45 domain-containing protein</fullName>
    </submittedName>
</protein>
<sequence>MKFLLRRTAPDLPVPDRLELSGGPLPVTVRRNPRAKRMILRLAPGGAGVVVTAPRSTSARTINEFLERHRGWVEGRLARIPASITVADGATLQLRGKEVLLIHRPEQRTSRFESDEAGERLLIGGDARHFARRVADVLKREARRDLEVSVERHAASVGLAPRAITLKDTRSRWGSCTADRRLAFSWRIVMAPPAVLDYLAAHEVAHFREMNHGPGFWALCRDLCPEMDFGRDWLKRHGAQLHAIDFSPR</sequence>
<name>A0A6L9MF48_9HYPH</name>
<evidence type="ECO:0000313" key="3">
    <source>
        <dbReference type="Proteomes" id="UP000476332"/>
    </source>
</evidence>
<proteinExistence type="predicted"/>
<dbReference type="EMBL" id="JAAAMJ010000003">
    <property type="protein sequence ID" value="NDV86449.1"/>
    <property type="molecule type" value="Genomic_DNA"/>
</dbReference>
<dbReference type="PANTHER" id="PTHR30399">
    <property type="entry name" value="UNCHARACTERIZED PROTEIN YGJP"/>
    <property type="match status" value="1"/>
</dbReference>
<feature type="domain" description="YgjP-like metallopeptidase" evidence="1">
    <location>
        <begin position="37"/>
        <end position="237"/>
    </location>
</feature>